<dbReference type="EMBL" id="WUFC01000027">
    <property type="protein sequence ID" value="NEI51385.1"/>
    <property type="molecule type" value="Genomic_DNA"/>
</dbReference>
<dbReference type="Proteomes" id="UP000661163">
    <property type="component" value="Unassembled WGS sequence"/>
</dbReference>
<dbReference type="Proteomes" id="UP000291659">
    <property type="component" value="Unassembled WGS sequence"/>
</dbReference>
<feature type="region of interest" description="Disordered" evidence="1">
    <location>
        <begin position="315"/>
        <end position="367"/>
    </location>
</feature>
<protein>
    <submittedName>
        <fullName evidence="2">Uncharacterized protein</fullName>
    </submittedName>
</protein>
<evidence type="ECO:0000256" key="1">
    <source>
        <dbReference type="SAM" id="MobiDB-lite"/>
    </source>
</evidence>
<evidence type="ECO:0000313" key="6">
    <source>
        <dbReference type="Proteomes" id="UP000291892"/>
    </source>
</evidence>
<evidence type="ECO:0000313" key="5">
    <source>
        <dbReference type="Proteomes" id="UP000291659"/>
    </source>
</evidence>
<dbReference type="AlphaFoldDB" id="A0AAE4YUH9"/>
<gene>
    <name evidence="4" type="ORF">ELG94_12450</name>
    <name evidence="3" type="ORF">ELH98_12010</name>
    <name evidence="2" type="ORF">GR217_27380</name>
</gene>
<dbReference type="RefSeq" id="WP_024322670.1">
    <property type="nucleotide sequence ID" value="NZ_CP084696.2"/>
</dbReference>
<reference evidence="2 7" key="2">
    <citation type="submission" date="2019-12" db="EMBL/GenBank/DDBJ databases">
        <title>Rhizobium genotypes associated with high levels of biological nitrogen fixation by grain legumes in a temperate-maritime cropping system.</title>
        <authorList>
            <person name="Maluk M."/>
            <person name="Francesc Ferrando Molina F."/>
            <person name="Lopez Del Egido L."/>
            <person name="Lafos M."/>
            <person name="Langarica-Fuentes A."/>
            <person name="Gebre Yohannes G."/>
            <person name="Young M.W."/>
            <person name="Martin P."/>
            <person name="Gantlett R."/>
            <person name="Kenicer G."/>
            <person name="Hawes C."/>
            <person name="Begg G.S."/>
            <person name="Quilliam R.S."/>
            <person name="Squire G.R."/>
            <person name="Poole P.S."/>
            <person name="Young P.W."/>
            <person name="Iannetta P.M."/>
            <person name="James E.K."/>
        </authorList>
    </citation>
    <scope>NUCLEOTIDE SEQUENCE [LARGE SCALE GENOMIC DNA]</scope>
    <source>
        <strain evidence="2 7">JHI985</strain>
    </source>
</reference>
<evidence type="ECO:0000313" key="4">
    <source>
        <dbReference type="EMBL" id="TBF19066.1"/>
    </source>
</evidence>
<accession>A0AAE4YUH9</accession>
<reference evidence="5 6" key="1">
    <citation type="submission" date="2019-02" db="EMBL/GenBank/DDBJ databases">
        <title>The genomic architecture of introgression among sibling species of bacteria.</title>
        <authorList>
            <person name="Cavassim M.I.A."/>
            <person name="Moeskjaer S."/>
            <person name="Moslemi C."/>
            <person name="Fields B."/>
            <person name="Bachmann A."/>
            <person name="Vilhjalmsson B."/>
            <person name="Schierup M.H."/>
            <person name="Young J.P.W."/>
            <person name="Andersen S.U."/>
        </authorList>
    </citation>
    <scope>NUCLEOTIDE SEQUENCE [LARGE SCALE GENOMIC DNA]</scope>
    <source>
        <strain evidence="3 5">SM141A</strain>
        <strain evidence="4 6">SM42</strain>
    </source>
</reference>
<name>A0AAE4YUH9_9HYPH</name>
<evidence type="ECO:0000313" key="7">
    <source>
        <dbReference type="Proteomes" id="UP000661163"/>
    </source>
</evidence>
<dbReference type="EMBL" id="SIKX01000001">
    <property type="protein sequence ID" value="TBF19066.1"/>
    <property type="molecule type" value="Genomic_DNA"/>
</dbReference>
<sequence>MFGILPFARIGLAIALMVLMPLGAGAQDAFKGFKQLESTPKMPKLDAFIAPGAVPEGVKLRDVPMEAKLTADGTPVEEGLSWYVFSPIAGSDGKLPLIASAKGGPAAFQLAPGDYFVNVSFGRAGVTKKLTVPAEGEVDKQVMVLDAGGLLLNAVSGTDARIRPDQLSFSIYSSEVRDDGERGLVMADVSPNTIVRLNAGTYHIVSEYGSVNAVIRADIQVEAGKLTEATIQHRAAQVTFKLVSDAGGEAIADTAWSILTAAGDSVGESVSAFPTMVLAEGGYSAVARNKDKIYQRDFTVVAGRNTDVEVLMKDQQPQPPVSDAARTVQQVPVGTPTPPGVQPAPVEPLPSYEQLVPQPGGDDTSLD</sequence>
<dbReference type="Proteomes" id="UP000291892">
    <property type="component" value="Unassembled WGS sequence"/>
</dbReference>
<feature type="compositionally biased region" description="Pro residues" evidence="1">
    <location>
        <begin position="335"/>
        <end position="348"/>
    </location>
</feature>
<comment type="caution">
    <text evidence="2">The sequence shown here is derived from an EMBL/GenBank/DDBJ whole genome shotgun (WGS) entry which is preliminary data.</text>
</comment>
<keyword evidence="5" id="KW-1185">Reference proteome</keyword>
<evidence type="ECO:0000313" key="2">
    <source>
        <dbReference type="EMBL" id="NEI51385.1"/>
    </source>
</evidence>
<evidence type="ECO:0000313" key="3">
    <source>
        <dbReference type="EMBL" id="TAX81720.1"/>
    </source>
</evidence>
<organism evidence="2 7">
    <name type="scientific">Rhizobium ruizarguesonis</name>
    <dbReference type="NCBI Taxonomy" id="2081791"/>
    <lineage>
        <taxon>Bacteria</taxon>
        <taxon>Pseudomonadati</taxon>
        <taxon>Pseudomonadota</taxon>
        <taxon>Alphaproteobacteria</taxon>
        <taxon>Hyphomicrobiales</taxon>
        <taxon>Rhizobiaceae</taxon>
        <taxon>Rhizobium/Agrobacterium group</taxon>
        <taxon>Rhizobium</taxon>
    </lineage>
</organism>
<proteinExistence type="predicted"/>
<dbReference type="EMBL" id="SIOX01000001">
    <property type="protein sequence ID" value="TAX81720.1"/>
    <property type="molecule type" value="Genomic_DNA"/>
</dbReference>